<evidence type="ECO:0000313" key="10">
    <source>
        <dbReference type="EMBL" id="AHD07255.1"/>
    </source>
</evidence>
<feature type="binding site" evidence="8">
    <location>
        <position position="181"/>
    </location>
    <ligand>
        <name>substrate</name>
    </ligand>
</feature>
<proteinExistence type="inferred from homology"/>
<dbReference type="InterPro" id="IPR029062">
    <property type="entry name" value="Class_I_gatase-like"/>
</dbReference>
<keyword evidence="4 8" id="KW-0808">Transferase</keyword>
<evidence type="ECO:0000256" key="9">
    <source>
        <dbReference type="PIRSR" id="PIRSR000450-1"/>
    </source>
</evidence>
<comment type="catalytic activity">
    <reaction evidence="7 8">
        <text>L-homoserine + acetyl-CoA = O-acetyl-L-homoserine + CoA</text>
        <dbReference type="Rhea" id="RHEA:13701"/>
        <dbReference type="ChEBI" id="CHEBI:57287"/>
        <dbReference type="ChEBI" id="CHEBI:57288"/>
        <dbReference type="ChEBI" id="CHEBI:57476"/>
        <dbReference type="ChEBI" id="CHEBI:57716"/>
        <dbReference type="EC" id="2.3.1.31"/>
    </reaction>
</comment>
<dbReference type="GO" id="GO:0005737">
    <property type="term" value="C:cytoplasm"/>
    <property type="evidence" value="ECO:0007669"/>
    <property type="project" value="UniProtKB-SubCell"/>
</dbReference>
<dbReference type="Proteomes" id="UP000029431">
    <property type="component" value="Chromosome"/>
</dbReference>
<accession>V9WC37</accession>
<name>V9WC37_9BACL</name>
<evidence type="ECO:0000256" key="2">
    <source>
        <dbReference type="ARBA" id="ARBA00022490"/>
    </source>
</evidence>
<feature type="binding site" evidence="8">
    <location>
        <position position="267"/>
    </location>
    <ligand>
        <name>substrate</name>
    </ligand>
</feature>
<dbReference type="Pfam" id="PF04204">
    <property type="entry name" value="HTS"/>
    <property type="match status" value="1"/>
</dbReference>
<dbReference type="HOGENOM" id="CLU_057851_0_1_9"/>
<keyword evidence="2 8" id="KW-0963">Cytoplasm</keyword>
<gene>
    <name evidence="10" type="primary">metA</name>
    <name evidence="8" type="synonym">metAA</name>
    <name evidence="10" type="ORF">ERIC2_c35280</name>
</gene>
<dbReference type="PATRIC" id="fig|697284.3.peg.3339"/>
<evidence type="ECO:0000313" key="11">
    <source>
        <dbReference type="Proteomes" id="UP000029431"/>
    </source>
</evidence>
<dbReference type="Gene3D" id="3.40.50.880">
    <property type="match status" value="1"/>
</dbReference>
<keyword evidence="3 8" id="KW-0028">Amino-acid biosynthesis</keyword>
<dbReference type="eggNOG" id="COG1897">
    <property type="taxonomic scope" value="Bacteria"/>
</dbReference>
<evidence type="ECO:0000256" key="4">
    <source>
        <dbReference type="ARBA" id="ARBA00022679"/>
    </source>
</evidence>
<evidence type="ECO:0000256" key="3">
    <source>
        <dbReference type="ARBA" id="ARBA00022605"/>
    </source>
</evidence>
<comment type="function">
    <text evidence="8">Transfers an acetyl group from acetyl-CoA to L-homoserine, forming acetyl-L-homoserine.</text>
</comment>
<feature type="site" description="Important for acyl-CoA specificity" evidence="8">
    <location>
        <position position="129"/>
    </location>
</feature>
<dbReference type="CDD" id="cd03131">
    <property type="entry name" value="GATase1_HTS"/>
    <property type="match status" value="1"/>
</dbReference>
<dbReference type="HAMAP" id="MF_00295">
    <property type="entry name" value="MetA_acyltransf"/>
    <property type="match status" value="1"/>
</dbReference>
<keyword evidence="6 8" id="KW-0012">Acyltransferase</keyword>
<dbReference type="EC" id="2.3.1.31" evidence="8"/>
<protein>
    <recommendedName>
        <fullName evidence="8">Homoserine O-acetyltransferase</fullName>
        <shortName evidence="8">HAT</shortName>
        <ecNumber evidence="8">2.3.1.31</ecNumber>
    </recommendedName>
    <alternativeName>
        <fullName evidence="8">Homoserine transacetylase</fullName>
        <shortName evidence="8">HTA</shortName>
    </alternativeName>
</protein>
<dbReference type="AlphaFoldDB" id="V9WC37"/>
<dbReference type="InterPro" id="IPR033752">
    <property type="entry name" value="MetA_family"/>
</dbReference>
<evidence type="ECO:0000256" key="6">
    <source>
        <dbReference type="ARBA" id="ARBA00023315"/>
    </source>
</evidence>
<evidence type="ECO:0000256" key="8">
    <source>
        <dbReference type="HAMAP-Rule" id="MF_00295"/>
    </source>
</evidence>
<feature type="active site" description="Proton acceptor" evidence="8">
    <location>
        <position position="253"/>
    </location>
</feature>
<dbReference type="NCBIfam" id="TIGR01001">
    <property type="entry name" value="metA"/>
    <property type="match status" value="1"/>
</dbReference>
<dbReference type="SUPFAM" id="SSF52317">
    <property type="entry name" value="Class I glutamine amidotransferase-like"/>
    <property type="match status" value="1"/>
</dbReference>
<dbReference type="GO" id="GO:0004414">
    <property type="term" value="F:homoserine O-acetyltransferase activity"/>
    <property type="evidence" value="ECO:0007669"/>
    <property type="project" value="UniProtKB-EC"/>
</dbReference>
<keyword evidence="5 8" id="KW-0486">Methionine biosynthesis</keyword>
<comment type="caution">
    <text evidence="8">Lacks conserved residue(s) required for the propagation of feature annotation.</text>
</comment>
<dbReference type="PIRSF" id="PIRSF000450">
    <property type="entry name" value="H_ser_succinyltr"/>
    <property type="match status" value="1"/>
</dbReference>
<feature type="active site" description="Acyl-thioester intermediate" evidence="8 9">
    <location>
        <position position="160"/>
    </location>
</feature>
<dbReference type="InterPro" id="IPR005697">
    <property type="entry name" value="HST_MetA"/>
</dbReference>
<dbReference type="GO" id="GO:0008899">
    <property type="term" value="F:homoserine O-succinyltransferase activity"/>
    <property type="evidence" value="ECO:0007669"/>
    <property type="project" value="UniProtKB-UniRule"/>
</dbReference>
<feature type="active site" evidence="8">
    <location>
        <position position="255"/>
    </location>
</feature>
<sequence length="329" mass="38226">MAIPKQLSNSIHVKGVIVMPIKVPDHLPAKEVLGRENIFVMDESKAFHQDIRPLRIAILNLMPTKETTETQLLRLLSNSPLQVEFVLLHPKTHQSKNTSVEHLTTFYKTFENVEHENFDGMIITSAPVEQLDFEQVSYWQELKQIMDWSVEHVTSTLHICWAAQAGLYHHFGIPKYGLKDKIFGVYPHIVTKPSEKLVRGFDEVFYAPQSRHTEVRREDIDKVKELEIWSESPDAGVYLVATKDAKQIFVTGHSEYDADTLKWEYDRDVQKGMNMAIPKNYYPDDDPNRKPLNKWRAHANLLFANWLNYCVYQETPYDLNILSLQSTRC</sequence>
<comment type="pathway">
    <text evidence="8">Amino-acid biosynthesis; L-methionine biosynthesis via de novo pathway; O-acetyl-L-homoserine from L-homoserine: step 1/1.</text>
</comment>
<comment type="subcellular location">
    <subcellularLocation>
        <location evidence="1 8">Cytoplasm</location>
    </subcellularLocation>
</comment>
<dbReference type="KEGG" id="plv:ERIC2_c35280"/>
<dbReference type="GO" id="GO:0019281">
    <property type="term" value="P:L-methionine biosynthetic process from homoserine via O-succinyl-L-homoserine and cystathionine"/>
    <property type="evidence" value="ECO:0007669"/>
    <property type="project" value="InterPro"/>
</dbReference>
<dbReference type="PANTHER" id="PTHR20919">
    <property type="entry name" value="HOMOSERINE O-SUCCINYLTRANSFERASE"/>
    <property type="match status" value="1"/>
</dbReference>
<evidence type="ECO:0000256" key="7">
    <source>
        <dbReference type="ARBA" id="ARBA00049043"/>
    </source>
</evidence>
<keyword evidence="11" id="KW-1185">Reference proteome</keyword>
<evidence type="ECO:0000256" key="1">
    <source>
        <dbReference type="ARBA" id="ARBA00004496"/>
    </source>
</evidence>
<dbReference type="UniPathway" id="UPA00051">
    <property type="reaction ID" value="UER00074"/>
</dbReference>
<dbReference type="PANTHER" id="PTHR20919:SF0">
    <property type="entry name" value="HOMOSERINE O-SUCCINYLTRANSFERASE"/>
    <property type="match status" value="1"/>
</dbReference>
<organism evidence="10 11">
    <name type="scientific">Paenibacillus larvae subsp. larvae DSM 25430</name>
    <dbReference type="NCBI Taxonomy" id="697284"/>
    <lineage>
        <taxon>Bacteria</taxon>
        <taxon>Bacillati</taxon>
        <taxon>Bacillota</taxon>
        <taxon>Bacilli</taxon>
        <taxon>Bacillales</taxon>
        <taxon>Paenibacillaceae</taxon>
        <taxon>Paenibacillus</taxon>
    </lineage>
</organism>
<feature type="site" description="Important for substrate specificity" evidence="8">
    <location>
        <position position="210"/>
    </location>
</feature>
<feature type="binding site" evidence="8">
    <location>
        <position position="210"/>
    </location>
    <ligand>
        <name>substrate</name>
    </ligand>
</feature>
<dbReference type="EMBL" id="CP003355">
    <property type="protein sequence ID" value="AHD07255.1"/>
    <property type="molecule type" value="Genomic_DNA"/>
</dbReference>
<reference evidence="10 11" key="1">
    <citation type="journal article" date="2014" name="PLoS ONE">
        <title>How to Kill the Honey Bee Larva: Genomic Potential and Virulence Mechanisms of Paenibacillus larvae.</title>
        <authorList>
            <person name="Djukic M."/>
            <person name="Brzuszkiewicz E."/>
            <person name="Funfhaus A."/>
            <person name="Voss J."/>
            <person name="Gollnow K."/>
            <person name="Poppinga L."/>
            <person name="Liesegang H."/>
            <person name="Garcia-Gonzalez E."/>
            <person name="Genersch E."/>
            <person name="Daniel R."/>
        </authorList>
    </citation>
    <scope>NUCLEOTIDE SEQUENCE [LARGE SCALE GENOMIC DNA]</scope>
    <source>
        <strain evidence="10 11">DSM 25430</strain>
    </source>
</reference>
<evidence type="ECO:0000256" key="5">
    <source>
        <dbReference type="ARBA" id="ARBA00023167"/>
    </source>
</evidence>
<dbReference type="FunFam" id="3.40.50.880:FF:000004">
    <property type="entry name" value="Homoserine O-succinyltransferase"/>
    <property type="match status" value="1"/>
</dbReference>
<comment type="similarity">
    <text evidence="8">Belongs to the MetA family.</text>
</comment>